<dbReference type="SUPFAM" id="SSF57701">
    <property type="entry name" value="Zn2/Cys6 DNA-binding domain"/>
    <property type="match status" value="1"/>
</dbReference>
<dbReference type="PROSITE" id="PS50048">
    <property type="entry name" value="ZN2_CY6_FUNGAL_2"/>
    <property type="match status" value="1"/>
</dbReference>
<evidence type="ECO:0000259" key="8">
    <source>
        <dbReference type="PROSITE" id="PS50048"/>
    </source>
</evidence>
<dbReference type="SMART" id="SM00066">
    <property type="entry name" value="GAL4"/>
    <property type="match status" value="1"/>
</dbReference>
<keyword evidence="2" id="KW-0862">Zinc</keyword>
<dbReference type="Proteomes" id="UP000033710">
    <property type="component" value="Unassembled WGS sequence"/>
</dbReference>
<evidence type="ECO:0000256" key="5">
    <source>
        <dbReference type="ARBA" id="ARBA00023163"/>
    </source>
</evidence>
<feature type="domain" description="Zn(2)-C6 fungal-type" evidence="8">
    <location>
        <begin position="42"/>
        <end position="70"/>
    </location>
</feature>
<dbReference type="CDD" id="cd00067">
    <property type="entry name" value="GAL4"/>
    <property type="match status" value="1"/>
</dbReference>
<dbReference type="OrthoDB" id="5391043at2759"/>
<evidence type="ECO:0000313" key="9">
    <source>
        <dbReference type="EMBL" id="KJR87994.1"/>
    </source>
</evidence>
<feature type="compositionally biased region" description="Polar residues" evidence="7">
    <location>
        <begin position="18"/>
        <end position="30"/>
    </location>
</feature>
<evidence type="ECO:0000256" key="3">
    <source>
        <dbReference type="ARBA" id="ARBA00023015"/>
    </source>
</evidence>
<sequence length="975" mass="108880">MESENLQPGSSDTRRTSAADNQEPSQTSMAQKPVVKKRTKTGCLTCRRRRIKCDETKPRCNNCIKSKRQCDGYNQRVVFKDPMGTFQTNHMGNLIFPNAPPHSMLVNPHMAGSARHMAPQAQTPLPFIAPRPPMASDIPPGGMPHHLQHHMHQQPIQMQGLPLHAEQLYHQGQPIPLQPHQVPYMPLSPQNPHVDPTTFQHQTWQQSRQETVDLNSFNQPPLISPVGYESIPTTAEASAAHVPINPAQWPSGDQVPDVTRIPVPHEAVRTFINEEGKPARFIYDEETAYWHPDDDASMAASEDEEGESEDEAQHLESNDLGAIVARRLHNRPPDAFGTQMRTFSNFADANVLATYIPSSINSPLNDAQTASVFWYFVNVTGPSMSLFERRPVDPTPIFQGQPVPRSRQHIWTYTFPIIALNHPALLQAMLALGSLQMARLQGAPHTASMKHYHLSLRRIARNCGSPSRRVQPATLAATMLLGFYEVWNSDHDKWCKHLWGARAILREIPIRDMTKRIIALKRQQRQYLNNSSPEAGKDDYANKIVAERDIDQVDTALVAQLSGRPVAYDDSTPPAPVSSAAPLSWTAPQHYTEKDIETYELIADVFWWYCKMDVYQSILGGTPLLMEYGCWTQCTPRAPISKIDAIYGTYDHLILLLGRLCSFASKDQSRKRKMMRSDGLGGGQGQSPPGFVGMMPSTGHITIPKGFSPPREVSPQSDKHDDVDIEARTAAAMREWEAIRQTFEVFRAQLGPGFEPLGPEFDTPVSSPFGPALKYRTYSIAGIWMNYYMGLIVLHRCYPTMPPIAMVAAGMAAQQTAPFAIQIGRIVAGIGGEDMGTMSSVSTLLGCVSIESSFPLFVAAVQYQDTAQRHWTVRRMHNVARLTGWQSARQIANGCESGWVKAANLGRGPPYESPPDLEAAPLSIWNQPRRIIDRVRELEDVEERLVLSTSERPHYAVGLLSVETDLERLDLSDHE</sequence>
<dbReference type="InterPro" id="IPR021858">
    <property type="entry name" value="Fun_TF"/>
</dbReference>
<dbReference type="VEuPathDB" id="FungiDB:SPSK_06953"/>
<evidence type="ECO:0000256" key="4">
    <source>
        <dbReference type="ARBA" id="ARBA00023125"/>
    </source>
</evidence>
<dbReference type="PANTHER" id="PTHR37534">
    <property type="entry name" value="TRANSCRIPTIONAL ACTIVATOR PROTEIN UGA3"/>
    <property type="match status" value="1"/>
</dbReference>
<keyword evidence="3" id="KW-0805">Transcription regulation</keyword>
<dbReference type="PROSITE" id="PS00463">
    <property type="entry name" value="ZN2_CY6_FUNGAL_1"/>
    <property type="match status" value="1"/>
</dbReference>
<dbReference type="InterPro" id="IPR036864">
    <property type="entry name" value="Zn2-C6_fun-type_DNA-bd_sf"/>
</dbReference>
<accession>A0A0F2MG11</accession>
<dbReference type="KEGG" id="ssck:SPSK_06953"/>
<dbReference type="GeneID" id="27668900"/>
<keyword evidence="5" id="KW-0804">Transcription</keyword>
<feature type="region of interest" description="Disordered" evidence="7">
    <location>
        <begin position="1"/>
        <end position="39"/>
    </location>
</feature>
<comment type="caution">
    <text evidence="9">The sequence shown here is derived from an EMBL/GenBank/DDBJ whole genome shotgun (WGS) entry which is preliminary data.</text>
</comment>
<dbReference type="GO" id="GO:0000976">
    <property type="term" value="F:transcription cis-regulatory region binding"/>
    <property type="evidence" value="ECO:0007669"/>
    <property type="project" value="TreeGrafter"/>
</dbReference>
<feature type="compositionally biased region" description="Polar residues" evidence="7">
    <location>
        <begin position="1"/>
        <end position="11"/>
    </location>
</feature>
<dbReference type="Pfam" id="PF11951">
    <property type="entry name" value="Fungal_trans_2"/>
    <property type="match status" value="1"/>
</dbReference>
<comment type="subcellular location">
    <subcellularLocation>
        <location evidence="1">Nucleus</location>
    </subcellularLocation>
</comment>
<gene>
    <name evidence="9" type="ORF">SPSK_06953</name>
</gene>
<reference evidence="9 10" key="1">
    <citation type="journal article" date="2014" name="BMC Genomics">
        <title>Comparative genomics of the major fungal agents of human and animal Sporotrichosis: Sporothrix schenckii and Sporothrix brasiliensis.</title>
        <authorList>
            <person name="Teixeira M.M."/>
            <person name="de Almeida L.G."/>
            <person name="Kubitschek-Barreira P."/>
            <person name="Alves F.L."/>
            <person name="Kioshima E.S."/>
            <person name="Abadio A.K."/>
            <person name="Fernandes L."/>
            <person name="Derengowski L.S."/>
            <person name="Ferreira K.S."/>
            <person name="Souza R.C."/>
            <person name="Ruiz J.C."/>
            <person name="de Andrade N.C."/>
            <person name="Paes H.C."/>
            <person name="Nicola A.M."/>
            <person name="Albuquerque P."/>
            <person name="Gerber A.L."/>
            <person name="Martins V.P."/>
            <person name="Peconick L.D."/>
            <person name="Neto A.V."/>
            <person name="Chaucanez C.B."/>
            <person name="Silva P.A."/>
            <person name="Cunha O.L."/>
            <person name="de Oliveira F.F."/>
            <person name="dos Santos T.C."/>
            <person name="Barros A.L."/>
            <person name="Soares M.A."/>
            <person name="de Oliveira L.M."/>
            <person name="Marini M.M."/>
            <person name="Villalobos-Duno H."/>
            <person name="Cunha M.M."/>
            <person name="de Hoog S."/>
            <person name="da Silveira J.F."/>
            <person name="Henrissat B."/>
            <person name="Nino-Vega G.A."/>
            <person name="Cisalpino P.S."/>
            <person name="Mora-Montes H.M."/>
            <person name="Almeida S.R."/>
            <person name="Stajich J.E."/>
            <person name="Lopes-Bezerra L.M."/>
            <person name="Vasconcelos A.T."/>
            <person name="Felipe M.S."/>
        </authorList>
    </citation>
    <scope>NUCLEOTIDE SEQUENCE [LARGE SCALE GENOMIC DNA]</scope>
    <source>
        <strain evidence="9 10">1099-18</strain>
    </source>
</reference>
<protein>
    <submittedName>
        <fullName evidence="9">C6 finger domain protein</fullName>
    </submittedName>
</protein>
<reference evidence="9 10" key="2">
    <citation type="journal article" date="2015" name="Eukaryot. Cell">
        <title>Asexual propagation of a virulent clone complex in a human and feline outbreak of sporotrichosis.</title>
        <authorList>
            <person name="Teixeira Mde M."/>
            <person name="Rodrigues A.M."/>
            <person name="Tsui C.K."/>
            <person name="de Almeida L.G."/>
            <person name="Van Diepeningen A.D."/>
            <person name="van den Ende B.G."/>
            <person name="Fernandes G.F."/>
            <person name="Kano R."/>
            <person name="Hamelin R.C."/>
            <person name="Lopes-Bezerra L.M."/>
            <person name="Vasconcelos A.T."/>
            <person name="de Hoog S."/>
            <person name="de Camargo Z.P."/>
            <person name="Felipe M.S."/>
        </authorList>
    </citation>
    <scope>NUCLEOTIDE SEQUENCE [LARGE SCALE GENOMIC DNA]</scope>
    <source>
        <strain evidence="9 10">1099-18</strain>
    </source>
</reference>
<dbReference type="InterPro" id="IPR001138">
    <property type="entry name" value="Zn2Cys6_DnaBD"/>
</dbReference>
<dbReference type="GO" id="GO:0005634">
    <property type="term" value="C:nucleus"/>
    <property type="evidence" value="ECO:0007669"/>
    <property type="project" value="UniProtKB-SubCell"/>
</dbReference>
<evidence type="ECO:0000256" key="7">
    <source>
        <dbReference type="SAM" id="MobiDB-lite"/>
    </source>
</evidence>
<name>A0A0F2MG11_SPOSC</name>
<keyword evidence="4" id="KW-0238">DNA-binding</keyword>
<dbReference type="PANTHER" id="PTHR37534:SF23">
    <property type="entry name" value="ZN(II)2CYS6 TRANSCRIPTION FACTOR (EUROFUNG)"/>
    <property type="match status" value="1"/>
</dbReference>
<evidence type="ECO:0000256" key="6">
    <source>
        <dbReference type="ARBA" id="ARBA00023242"/>
    </source>
</evidence>
<dbReference type="RefSeq" id="XP_016590670.1">
    <property type="nucleotide sequence ID" value="XM_016733623.1"/>
</dbReference>
<dbReference type="GO" id="GO:0008270">
    <property type="term" value="F:zinc ion binding"/>
    <property type="evidence" value="ECO:0007669"/>
    <property type="project" value="InterPro"/>
</dbReference>
<evidence type="ECO:0000256" key="2">
    <source>
        <dbReference type="ARBA" id="ARBA00022833"/>
    </source>
</evidence>
<dbReference type="EMBL" id="AXCR01000004">
    <property type="protein sequence ID" value="KJR87994.1"/>
    <property type="molecule type" value="Genomic_DNA"/>
</dbReference>
<dbReference type="AlphaFoldDB" id="A0A0F2MG11"/>
<dbReference type="GO" id="GO:0000981">
    <property type="term" value="F:DNA-binding transcription factor activity, RNA polymerase II-specific"/>
    <property type="evidence" value="ECO:0007669"/>
    <property type="project" value="InterPro"/>
</dbReference>
<proteinExistence type="predicted"/>
<evidence type="ECO:0000313" key="10">
    <source>
        <dbReference type="Proteomes" id="UP000033710"/>
    </source>
</evidence>
<dbReference type="Pfam" id="PF00172">
    <property type="entry name" value="Zn_clus"/>
    <property type="match status" value="1"/>
</dbReference>
<dbReference type="GO" id="GO:0045944">
    <property type="term" value="P:positive regulation of transcription by RNA polymerase II"/>
    <property type="evidence" value="ECO:0007669"/>
    <property type="project" value="TreeGrafter"/>
</dbReference>
<keyword evidence="6" id="KW-0539">Nucleus</keyword>
<organism evidence="9 10">
    <name type="scientific">Sporothrix schenckii 1099-18</name>
    <dbReference type="NCBI Taxonomy" id="1397361"/>
    <lineage>
        <taxon>Eukaryota</taxon>
        <taxon>Fungi</taxon>
        <taxon>Dikarya</taxon>
        <taxon>Ascomycota</taxon>
        <taxon>Pezizomycotina</taxon>
        <taxon>Sordariomycetes</taxon>
        <taxon>Sordariomycetidae</taxon>
        <taxon>Ophiostomatales</taxon>
        <taxon>Ophiostomataceae</taxon>
        <taxon>Sporothrix</taxon>
    </lineage>
</organism>
<evidence type="ECO:0000256" key="1">
    <source>
        <dbReference type="ARBA" id="ARBA00004123"/>
    </source>
</evidence>
<dbReference type="Gene3D" id="4.10.240.10">
    <property type="entry name" value="Zn(2)-C6 fungal-type DNA-binding domain"/>
    <property type="match status" value="1"/>
</dbReference>